<sequence>MDRAEILKQAEQFFFKAMLRGWVFMGQRTGANEITVDKEGFSNFFFMDVDKGAFLLHDRWIVGADGRSVGTTMIWCLDSPNALVWFMSYGGQYEKKAIPLVKMALRRSYGLRNFYGGRGSQQTKFKGMLYLNTPKTPRFDNFSGLERVLVDSTGQSLGFHRYHGMSLI</sequence>
<dbReference type="AlphaFoldDB" id="A0A1G2NV89"/>
<comment type="caution">
    <text evidence="1">The sequence shown here is derived from an EMBL/GenBank/DDBJ whole genome shotgun (WGS) entry which is preliminary data.</text>
</comment>
<protein>
    <recommendedName>
        <fullName evidence="3">DUF5680 domain-containing protein</fullName>
    </recommendedName>
</protein>
<reference evidence="1 2" key="1">
    <citation type="journal article" date="2016" name="Nat. Commun.">
        <title>Thousands of microbial genomes shed light on interconnected biogeochemical processes in an aquifer system.</title>
        <authorList>
            <person name="Anantharaman K."/>
            <person name="Brown C.T."/>
            <person name="Hug L.A."/>
            <person name="Sharon I."/>
            <person name="Castelle C.J."/>
            <person name="Probst A.J."/>
            <person name="Thomas B.C."/>
            <person name="Singh A."/>
            <person name="Wilkins M.J."/>
            <person name="Karaoz U."/>
            <person name="Brodie E.L."/>
            <person name="Williams K.H."/>
            <person name="Hubbard S.S."/>
            <person name="Banfield J.F."/>
        </authorList>
    </citation>
    <scope>NUCLEOTIDE SEQUENCE [LARGE SCALE GENOMIC DNA]</scope>
</reference>
<dbReference type="EMBL" id="MHSH01000057">
    <property type="protein sequence ID" value="OHA39988.1"/>
    <property type="molecule type" value="Genomic_DNA"/>
</dbReference>
<dbReference type="Proteomes" id="UP000176429">
    <property type="component" value="Unassembled WGS sequence"/>
</dbReference>
<organism evidence="1 2">
    <name type="scientific">Candidatus Taylorbacteria bacterium RIFCSPLOWO2_02_FULL_46_40</name>
    <dbReference type="NCBI Taxonomy" id="1802329"/>
    <lineage>
        <taxon>Bacteria</taxon>
        <taxon>Candidatus Tayloriibacteriota</taxon>
    </lineage>
</organism>
<accession>A0A1G2NV89</accession>
<proteinExistence type="predicted"/>
<evidence type="ECO:0000313" key="2">
    <source>
        <dbReference type="Proteomes" id="UP000176429"/>
    </source>
</evidence>
<evidence type="ECO:0008006" key="3">
    <source>
        <dbReference type="Google" id="ProtNLM"/>
    </source>
</evidence>
<gene>
    <name evidence="1" type="ORF">A3H68_00065</name>
</gene>
<name>A0A1G2NV89_9BACT</name>
<evidence type="ECO:0000313" key="1">
    <source>
        <dbReference type="EMBL" id="OHA39988.1"/>
    </source>
</evidence>